<dbReference type="InterPro" id="IPR036651">
    <property type="entry name" value="Gln_synt_N_sf"/>
</dbReference>
<dbReference type="Proteomes" id="UP000500741">
    <property type="component" value="Chromosome"/>
</dbReference>
<evidence type="ECO:0000256" key="2">
    <source>
        <dbReference type="ARBA" id="ARBA00009897"/>
    </source>
</evidence>
<protein>
    <recommendedName>
        <fullName evidence="4 18">Glutamine synthetase</fullName>
        <ecNumber evidence="3 18">6.3.1.2</ecNumber>
    </recommendedName>
</protein>
<dbReference type="Pfam" id="PF03951">
    <property type="entry name" value="Gln-synt_N"/>
    <property type="match status" value="1"/>
</dbReference>
<evidence type="ECO:0000259" key="19">
    <source>
        <dbReference type="PROSITE" id="PS51986"/>
    </source>
</evidence>
<comment type="catalytic activity">
    <reaction evidence="11 18">
        <text>L-glutamate + NH4(+) + ATP = L-glutamine + ADP + phosphate + H(+)</text>
        <dbReference type="Rhea" id="RHEA:16169"/>
        <dbReference type="ChEBI" id="CHEBI:15378"/>
        <dbReference type="ChEBI" id="CHEBI:28938"/>
        <dbReference type="ChEBI" id="CHEBI:29985"/>
        <dbReference type="ChEBI" id="CHEBI:30616"/>
        <dbReference type="ChEBI" id="CHEBI:43474"/>
        <dbReference type="ChEBI" id="CHEBI:58359"/>
        <dbReference type="ChEBI" id="CHEBI:456216"/>
        <dbReference type="EC" id="6.3.1.2"/>
    </reaction>
</comment>
<evidence type="ECO:0000256" key="16">
    <source>
        <dbReference type="PROSITE-ProRule" id="PRU01330"/>
    </source>
</evidence>
<dbReference type="Gene3D" id="3.30.590.10">
    <property type="entry name" value="Glutamine synthetase/guanido kinase, catalytic domain"/>
    <property type="match status" value="1"/>
</dbReference>
<keyword evidence="7 14" id="KW-0479">Metal-binding</keyword>
<reference evidence="21 22" key="1">
    <citation type="submission" date="2020-03" db="EMBL/GenBank/DDBJ databases">
        <title>Weissella sp. nov., isolated from Cybister lewisianus.</title>
        <authorList>
            <person name="Hyun D.-W."/>
            <person name="Bae J.-W."/>
        </authorList>
    </citation>
    <scope>NUCLEOTIDE SEQUENCE [LARGE SCALE GENOMIC DNA]</scope>
    <source>
        <strain evidence="21 22">HDW19</strain>
    </source>
</reference>
<feature type="binding site" evidence="12">
    <location>
        <position position="320"/>
    </location>
    <ligand>
        <name>L-glutamate</name>
        <dbReference type="ChEBI" id="CHEBI:29985"/>
    </ligand>
</feature>
<feature type="binding site" evidence="14">
    <location>
        <position position="136"/>
    </location>
    <ligand>
        <name>Mg(2+)</name>
        <dbReference type="ChEBI" id="CHEBI:18420"/>
        <label>1</label>
    </ligand>
</feature>
<dbReference type="KEGG" id="wco:G7084_07300"/>
<feature type="domain" description="GS catalytic" evidence="20">
    <location>
        <begin position="112"/>
        <end position="448"/>
    </location>
</feature>
<dbReference type="SUPFAM" id="SSF54368">
    <property type="entry name" value="Glutamine synthetase, N-terminal domain"/>
    <property type="match status" value="1"/>
</dbReference>
<evidence type="ECO:0000256" key="15">
    <source>
        <dbReference type="PIRSR" id="PIRSR604809-50"/>
    </source>
</evidence>
<dbReference type="GO" id="GO:0046872">
    <property type="term" value="F:metal ion binding"/>
    <property type="evidence" value="ECO:0007669"/>
    <property type="project" value="UniProtKB-KW"/>
</dbReference>
<dbReference type="GO" id="GO:0005524">
    <property type="term" value="F:ATP binding"/>
    <property type="evidence" value="ECO:0007669"/>
    <property type="project" value="UniProtKB-KW"/>
</dbReference>
<evidence type="ECO:0000313" key="22">
    <source>
        <dbReference type="Proteomes" id="UP000500741"/>
    </source>
</evidence>
<comment type="similarity">
    <text evidence="2 16 17">Belongs to the glutamine synthetase family.</text>
</comment>
<keyword evidence="6 18" id="KW-0436">Ligase</keyword>
<dbReference type="FunFam" id="3.10.20.70:FF:000005">
    <property type="entry name" value="Glutamine synthetase"/>
    <property type="match status" value="1"/>
</dbReference>
<evidence type="ECO:0000256" key="17">
    <source>
        <dbReference type="RuleBase" id="RU000384"/>
    </source>
</evidence>
<evidence type="ECO:0000313" key="21">
    <source>
        <dbReference type="EMBL" id="QIL51109.1"/>
    </source>
</evidence>
<evidence type="ECO:0000256" key="12">
    <source>
        <dbReference type="PIRSR" id="PIRSR604809-1"/>
    </source>
</evidence>
<dbReference type="GO" id="GO:0006542">
    <property type="term" value="P:glutamine biosynthetic process"/>
    <property type="evidence" value="ECO:0007669"/>
    <property type="project" value="InterPro"/>
</dbReference>
<evidence type="ECO:0000256" key="3">
    <source>
        <dbReference type="ARBA" id="ARBA00012937"/>
    </source>
</evidence>
<keyword evidence="10 14" id="KW-0460">Magnesium</keyword>
<evidence type="ECO:0000256" key="5">
    <source>
        <dbReference type="ARBA" id="ARBA00022490"/>
    </source>
</evidence>
<evidence type="ECO:0000256" key="1">
    <source>
        <dbReference type="ARBA" id="ARBA00004496"/>
    </source>
</evidence>
<dbReference type="NCBIfam" id="TIGR00653">
    <property type="entry name" value="GlnA"/>
    <property type="match status" value="1"/>
</dbReference>
<evidence type="ECO:0000256" key="13">
    <source>
        <dbReference type="PIRSR" id="PIRSR604809-2"/>
    </source>
</evidence>
<dbReference type="AlphaFoldDB" id="A0A6G8B1M2"/>
<dbReference type="EMBL" id="CP049888">
    <property type="protein sequence ID" value="QIL51109.1"/>
    <property type="molecule type" value="Genomic_DNA"/>
</dbReference>
<feature type="binding site" evidence="12">
    <location>
        <position position="302"/>
    </location>
    <ligand>
        <name>L-glutamate</name>
        <dbReference type="ChEBI" id="CHEBI:29985"/>
    </ligand>
</feature>
<dbReference type="PROSITE" id="PS00181">
    <property type="entry name" value="GLNA_ATP"/>
    <property type="match status" value="1"/>
</dbReference>
<keyword evidence="15" id="KW-0597">Phosphoprotein</keyword>
<feature type="binding site" evidence="13">
    <location>
        <begin position="203"/>
        <end position="205"/>
    </location>
    <ligand>
        <name>ATP</name>
        <dbReference type="ChEBI" id="CHEBI:30616"/>
    </ligand>
</feature>
<feature type="domain" description="GS beta-grasp" evidence="19">
    <location>
        <begin position="18"/>
        <end position="105"/>
    </location>
</feature>
<evidence type="ECO:0000256" key="18">
    <source>
        <dbReference type="RuleBase" id="RU004356"/>
    </source>
</evidence>
<dbReference type="RefSeq" id="WP_166011372.1">
    <property type="nucleotide sequence ID" value="NZ_CP049888.1"/>
</dbReference>
<feature type="binding site" evidence="14">
    <location>
        <position position="200"/>
    </location>
    <ligand>
        <name>Mg(2+)</name>
        <dbReference type="ChEBI" id="CHEBI:18420"/>
        <label>1</label>
    </ligand>
</feature>
<dbReference type="InterPro" id="IPR004809">
    <property type="entry name" value="Gln_synth_I"/>
</dbReference>
<comment type="subcellular location">
    <subcellularLocation>
        <location evidence="1">Cytoplasm</location>
    </subcellularLocation>
</comment>
<keyword evidence="8 13" id="KW-0547">Nucleotide-binding</keyword>
<keyword evidence="9 13" id="KW-0067">ATP-binding</keyword>
<feature type="binding site" evidence="14">
    <location>
        <position position="249"/>
    </location>
    <ligand>
        <name>Mg(2+)</name>
        <dbReference type="ChEBI" id="CHEBI:18420"/>
        <label>1</label>
    </ligand>
</feature>
<dbReference type="SMART" id="SM01230">
    <property type="entry name" value="Gln-synt_C"/>
    <property type="match status" value="1"/>
</dbReference>
<dbReference type="Gene3D" id="3.10.20.70">
    <property type="entry name" value="Glutamine synthetase, N-terminal domain"/>
    <property type="match status" value="1"/>
</dbReference>
<proteinExistence type="inferred from homology"/>
<dbReference type="PANTHER" id="PTHR43785:SF12">
    <property type="entry name" value="TYPE-1 GLUTAMINE SYNTHETASE 2"/>
    <property type="match status" value="1"/>
</dbReference>
<dbReference type="PROSITE" id="PS00180">
    <property type="entry name" value="GLNA_1"/>
    <property type="match status" value="1"/>
</dbReference>
<keyword evidence="5" id="KW-0963">Cytoplasm</keyword>
<dbReference type="SUPFAM" id="SSF55931">
    <property type="entry name" value="Glutamine synthetase/guanido kinase"/>
    <property type="match status" value="1"/>
</dbReference>
<dbReference type="PROSITE" id="PS51986">
    <property type="entry name" value="GS_BETA_GRASP"/>
    <property type="match status" value="1"/>
</dbReference>
<accession>A0A6G8B1M2</accession>
<dbReference type="InterPro" id="IPR008147">
    <property type="entry name" value="Gln_synt_N"/>
</dbReference>
<dbReference type="InterPro" id="IPR027302">
    <property type="entry name" value="Gln_synth_N_conserv_site"/>
</dbReference>
<dbReference type="Pfam" id="PF00120">
    <property type="entry name" value="Gln-synt_C"/>
    <property type="match status" value="1"/>
</dbReference>
<dbReference type="InterPro" id="IPR008146">
    <property type="entry name" value="Gln_synth_cat_dom"/>
</dbReference>
<keyword evidence="22" id="KW-1185">Reference proteome</keyword>
<evidence type="ECO:0000256" key="4">
    <source>
        <dbReference type="ARBA" id="ARBA00021364"/>
    </source>
</evidence>
<feature type="binding site" evidence="13">
    <location>
        <position position="320"/>
    </location>
    <ligand>
        <name>ATP</name>
        <dbReference type="ChEBI" id="CHEBI:30616"/>
    </ligand>
</feature>
<dbReference type="PROSITE" id="PS51987">
    <property type="entry name" value="GS_CATALYTIC"/>
    <property type="match status" value="1"/>
</dbReference>
<dbReference type="GO" id="GO:0005737">
    <property type="term" value="C:cytoplasm"/>
    <property type="evidence" value="ECO:0007669"/>
    <property type="project" value="UniProtKB-SubCell"/>
</dbReference>
<dbReference type="EC" id="6.3.1.2" evidence="3 18"/>
<dbReference type="InterPro" id="IPR027303">
    <property type="entry name" value="Gln_synth_gly_rich_site"/>
</dbReference>
<evidence type="ECO:0000256" key="6">
    <source>
        <dbReference type="ARBA" id="ARBA00022598"/>
    </source>
</evidence>
<feature type="binding site" evidence="14">
    <location>
        <position position="138"/>
    </location>
    <ligand>
        <name>Mg(2+)</name>
        <dbReference type="ChEBI" id="CHEBI:18420"/>
        <label>1</label>
    </ligand>
</feature>
<evidence type="ECO:0000256" key="8">
    <source>
        <dbReference type="ARBA" id="ARBA00022741"/>
    </source>
</evidence>
<evidence type="ECO:0000256" key="14">
    <source>
        <dbReference type="PIRSR" id="PIRSR604809-3"/>
    </source>
</evidence>
<evidence type="ECO:0000256" key="7">
    <source>
        <dbReference type="ARBA" id="ARBA00022723"/>
    </source>
</evidence>
<comment type="cofactor">
    <cofactor evidence="14">
        <name>Mg(2+)</name>
        <dbReference type="ChEBI" id="CHEBI:18420"/>
    </cofactor>
    <text evidence="14">Binds 2 Mg(2+) ions per subunit.</text>
</comment>
<organism evidence="21 22">
    <name type="scientific">Weissella coleopterorum</name>
    <dbReference type="NCBI Taxonomy" id="2714949"/>
    <lineage>
        <taxon>Bacteria</taxon>
        <taxon>Bacillati</taxon>
        <taxon>Bacillota</taxon>
        <taxon>Bacilli</taxon>
        <taxon>Lactobacillales</taxon>
        <taxon>Lactobacillaceae</taxon>
        <taxon>Weissella</taxon>
    </lineage>
</organism>
<evidence type="ECO:0000256" key="10">
    <source>
        <dbReference type="ARBA" id="ARBA00022842"/>
    </source>
</evidence>
<name>A0A6G8B1M2_9LACO</name>
<feature type="binding site" evidence="13">
    <location>
        <position position="188"/>
    </location>
    <ligand>
        <name>ATP</name>
        <dbReference type="ChEBI" id="CHEBI:30616"/>
    </ligand>
</feature>
<dbReference type="PANTHER" id="PTHR43785">
    <property type="entry name" value="GAMMA-GLUTAMYLPUTRESCINE SYNTHETASE"/>
    <property type="match status" value="1"/>
</dbReference>
<sequence>MTKHTYSRQEIKETIVAENVQFLRLQFTDVFGTIKNVEVPVSQVDKVLDNKMMFDGSSIDGFVRIEESDMYLYPDLNTFMIFPWATDENGGKVARLIADIYTVDRQPFAGDPRNNLKRVLKKMEEQGFKEFNLGTEPEFFLFKMDENGEPTLKLNDHGGYFDLAPLDLGENTRREIVLEMEKMGFEVEAAHHEVAPGQHEVDFKYADALAAADNIQTFKIIVKTIARKHGLYATFLPKPVTGINGNGMHVNMSLFNNDGNIFFAEDGELQLSSKAYDFLGGILEHAASFTAITNPTVNSYKRLTPGFEAPVYVAWSASNRSPMVRIPAARGNSTRLELRSVDPTANPYTTFAAILIAGLDGVERELTPTHAVDQNIYLMDENERKRAGITNLPDTLLAALDQFEADPIMVAALGENMANTFVAAKRVEYASYRQHVSKWEIDTYIQQY</sequence>
<evidence type="ECO:0000256" key="11">
    <source>
        <dbReference type="ARBA" id="ARBA00049436"/>
    </source>
</evidence>
<gene>
    <name evidence="21" type="primary">glnA</name>
    <name evidence="21" type="ORF">G7084_07300</name>
</gene>
<evidence type="ECO:0000256" key="9">
    <source>
        <dbReference type="ARBA" id="ARBA00022840"/>
    </source>
</evidence>
<feature type="binding site" evidence="12">
    <location>
        <position position="308"/>
    </location>
    <ligand>
        <name>L-glutamate</name>
        <dbReference type="ChEBI" id="CHEBI:29985"/>
    </ligand>
</feature>
<feature type="binding site" evidence="12">
    <location>
        <position position="339"/>
    </location>
    <ligand>
        <name>L-glutamate</name>
        <dbReference type="ChEBI" id="CHEBI:29985"/>
    </ligand>
</feature>
<evidence type="ECO:0000259" key="20">
    <source>
        <dbReference type="PROSITE" id="PS51987"/>
    </source>
</evidence>
<feature type="binding site" evidence="12">
    <location>
        <begin position="244"/>
        <end position="245"/>
    </location>
    <ligand>
        <name>L-glutamate</name>
        <dbReference type="ChEBI" id="CHEBI:29985"/>
    </ligand>
</feature>
<dbReference type="FunFam" id="3.30.590.10:FF:000003">
    <property type="entry name" value="Glutamine synthetase 2"/>
    <property type="match status" value="1"/>
</dbReference>
<dbReference type="GO" id="GO:0004356">
    <property type="term" value="F:glutamine synthetase activity"/>
    <property type="evidence" value="ECO:0007669"/>
    <property type="project" value="UniProtKB-EC"/>
</dbReference>
<feature type="binding site" evidence="14">
    <location>
        <position position="337"/>
    </location>
    <ligand>
        <name>Mg(2+)</name>
        <dbReference type="ChEBI" id="CHEBI:18420"/>
        <label>1</label>
    </ligand>
</feature>
<feature type="binding site" evidence="14">
    <location>
        <position position="193"/>
    </location>
    <ligand>
        <name>Mg(2+)</name>
        <dbReference type="ChEBI" id="CHEBI:18420"/>
        <label>1</label>
    </ligand>
</feature>
<dbReference type="InterPro" id="IPR014746">
    <property type="entry name" value="Gln_synth/guanido_kin_cat_dom"/>
</dbReference>
<feature type="modified residue" description="O-AMP-tyrosine" evidence="15">
    <location>
        <position position="377"/>
    </location>
</feature>